<dbReference type="Proteomes" id="UP000640274">
    <property type="component" value="Unassembled WGS sequence"/>
</dbReference>
<comment type="caution">
    <text evidence="1">The sequence shown here is derived from an EMBL/GenBank/DDBJ whole genome shotgun (WGS) entry which is preliminary data.</text>
</comment>
<dbReference type="SUPFAM" id="SSF49265">
    <property type="entry name" value="Fibronectin type III"/>
    <property type="match status" value="1"/>
</dbReference>
<protein>
    <recommendedName>
        <fullName evidence="3">Fibronectin type-III domain-containing protein</fullName>
    </recommendedName>
</protein>
<sequence length="452" mass="51029">MFKKIHLLLILTILVTLFVQPLNSMAHSIAIKPLTVQTKKTTSSITLSWSQLGSHYKVFKEGRLIGETKKNTFIDNGVKPDELVKYFIAAFDGDKLIETVRISTKAQSDIRETLISGTRTAPDMTTESVASSNYIVLSWPEIPDDDSIYEIYRDGKFIANISGRNFVDSDLAPNTTYRYSIIGTKKLSENEINAIKEEMDKNGLSYEELDELEHTYESIKFVKTLDNDPEKNLENAPLNEANLITTNSTSPPYFSFRYLTFIPDYRVDNPIPGGGNTYFLGNNRNFNVLAFNNSKTEQNIDIEFDQPNNSTYGHRVRNDSTTLVDENNNVIETRTANCTTSNGGFDLFLYNPHSFGANAKKFGAGTDCGIPFGPSFAPNINYGYDGWIERDGDWRVAGSHDQAPSHELYIYKRSTSSYTTIFQTSAKRKSNGKVDFDYLWPFMPNKHFDISG</sequence>
<dbReference type="AlphaFoldDB" id="A0A934J223"/>
<evidence type="ECO:0000313" key="2">
    <source>
        <dbReference type="Proteomes" id="UP000640274"/>
    </source>
</evidence>
<dbReference type="InterPro" id="IPR036116">
    <property type="entry name" value="FN3_sf"/>
</dbReference>
<dbReference type="InterPro" id="IPR013783">
    <property type="entry name" value="Ig-like_fold"/>
</dbReference>
<proteinExistence type="predicted"/>
<dbReference type="RefSeq" id="WP_199017639.1">
    <property type="nucleotide sequence ID" value="NZ_JAELUP010000004.1"/>
</dbReference>
<keyword evidence="2" id="KW-1185">Reference proteome</keyword>
<accession>A0A934J223</accession>
<reference evidence="1" key="1">
    <citation type="submission" date="2020-12" db="EMBL/GenBank/DDBJ databases">
        <authorList>
            <person name="Huq M.A."/>
        </authorList>
    </citation>
    <scope>NUCLEOTIDE SEQUENCE</scope>
    <source>
        <strain evidence="1">MAHUQ-46</strain>
    </source>
</reference>
<evidence type="ECO:0008006" key="3">
    <source>
        <dbReference type="Google" id="ProtNLM"/>
    </source>
</evidence>
<evidence type="ECO:0000313" key="1">
    <source>
        <dbReference type="EMBL" id="MBJ6360124.1"/>
    </source>
</evidence>
<organism evidence="1 2">
    <name type="scientific">Paenibacillus roseus</name>
    <dbReference type="NCBI Taxonomy" id="2798579"/>
    <lineage>
        <taxon>Bacteria</taxon>
        <taxon>Bacillati</taxon>
        <taxon>Bacillota</taxon>
        <taxon>Bacilli</taxon>
        <taxon>Bacillales</taxon>
        <taxon>Paenibacillaceae</taxon>
        <taxon>Paenibacillus</taxon>
    </lineage>
</organism>
<dbReference type="EMBL" id="JAELUP010000004">
    <property type="protein sequence ID" value="MBJ6360124.1"/>
    <property type="molecule type" value="Genomic_DNA"/>
</dbReference>
<name>A0A934J223_9BACL</name>
<dbReference type="Gene3D" id="2.60.40.10">
    <property type="entry name" value="Immunoglobulins"/>
    <property type="match status" value="1"/>
</dbReference>
<gene>
    <name evidence="1" type="ORF">JFN88_02160</name>
</gene>